<accession>A0A1L0FIL7</accession>
<dbReference type="OrthoDB" id="3972220at2759"/>
<dbReference type="AlphaFoldDB" id="A0A1L0FIL7"/>
<name>A0A1L0FIL7_9ASCO</name>
<dbReference type="VEuPathDB" id="FungiDB:HGUI_01646"/>
<gene>
    <name evidence="1" type="ORF">HGUI_01646</name>
</gene>
<dbReference type="Proteomes" id="UP000183365">
    <property type="component" value="Unassembled WGS sequence"/>
</dbReference>
<keyword evidence="2" id="KW-1185">Reference proteome</keyword>
<organism evidence="1 2">
    <name type="scientific">Hanseniaspora guilliermondii</name>
    <dbReference type="NCBI Taxonomy" id="56406"/>
    <lineage>
        <taxon>Eukaryota</taxon>
        <taxon>Fungi</taxon>
        <taxon>Dikarya</taxon>
        <taxon>Ascomycota</taxon>
        <taxon>Saccharomycotina</taxon>
        <taxon>Saccharomycetes</taxon>
        <taxon>Saccharomycodales</taxon>
        <taxon>Saccharomycodaceae</taxon>
        <taxon>Hanseniaspora</taxon>
    </lineage>
</organism>
<sequence>MSLNWINQNKSLYKDFTVLTSSLDDYSNDINGGILLQAYNTIQNHESDDKPKLAALNNILICFLISYYYDDLNNIQYMIQFINRIIPNNTISETFDDEKDMWKVVIRCISLGKIPTATSTLNKFLQQVDESTKKYQYYNMLLRLMENYPLPSIDETNNEDLLKNWKTLMSEFHIHLSNGLSEDLHTLFYLTIGILNGNETSILRINEVLDDELQHWGPVFLSFFMYYIPSMTLVDDYLKKSQKDEAELIYNEILKRNNNKVISYTTIIIDLDDLIGFSLLEILNRLNILPLENDFMNLLYDTWYDKCMGFTITKDNLISIDDVSVLLKIVCQSGLTISKKRKMIENITYKFITSNNQILVSLNNNDVEYLIGLFSKFRLQQCCKSLYMKLGLALINNITLNIDDESGDAMTIIGTQTILNGLSILSRALDYETEESFLKSNVENDVLSTLVGKCDLILECNLKRYLTLNFKDDPFEIFVKEYTNMNNLLKQAFIMLIIVKELEKTCKEIEQGNNLEAYCTKAMKYIIELLKAPHLKSEFKGILTLYFLNPLIEQMKDMQNKGNNVDGFETLLYEVLEYVNVLNDKYEKEIDLQKYLNNIVNQYKMKYQGESIKTVSQNILELLLIL</sequence>
<protein>
    <recommendedName>
        <fullName evidence="3">Nuclear pore complex protein Nup85</fullName>
    </recommendedName>
</protein>
<dbReference type="EMBL" id="FQNF01000023">
    <property type="protein sequence ID" value="SGZ39446.1"/>
    <property type="molecule type" value="Genomic_DNA"/>
</dbReference>
<evidence type="ECO:0000313" key="1">
    <source>
        <dbReference type="EMBL" id="SGZ39446.1"/>
    </source>
</evidence>
<evidence type="ECO:0000313" key="2">
    <source>
        <dbReference type="Proteomes" id="UP000183365"/>
    </source>
</evidence>
<reference evidence="2" key="1">
    <citation type="submission" date="2016-11" db="EMBL/GenBank/DDBJ databases">
        <authorList>
            <person name="Guldener U."/>
        </authorList>
    </citation>
    <scope>NUCLEOTIDE SEQUENCE [LARGE SCALE GENOMIC DNA]</scope>
</reference>
<proteinExistence type="predicted"/>
<evidence type="ECO:0008006" key="3">
    <source>
        <dbReference type="Google" id="ProtNLM"/>
    </source>
</evidence>